<evidence type="ECO:0000313" key="3">
    <source>
        <dbReference type="Proteomes" id="UP000824093"/>
    </source>
</evidence>
<dbReference type="AlphaFoldDB" id="A0A9D1M001"/>
<dbReference type="Proteomes" id="UP000824093">
    <property type="component" value="Unassembled WGS sequence"/>
</dbReference>
<evidence type="ECO:0000256" key="1">
    <source>
        <dbReference type="SAM" id="Coils"/>
    </source>
</evidence>
<reference evidence="2" key="1">
    <citation type="submission" date="2020-10" db="EMBL/GenBank/DDBJ databases">
        <authorList>
            <person name="Gilroy R."/>
        </authorList>
    </citation>
    <scope>NUCLEOTIDE SEQUENCE</scope>
    <source>
        <strain evidence="2">CHK195-15760</strain>
    </source>
</reference>
<proteinExistence type="predicted"/>
<feature type="coiled-coil region" evidence="1">
    <location>
        <begin position="113"/>
        <end position="140"/>
    </location>
</feature>
<evidence type="ECO:0000313" key="2">
    <source>
        <dbReference type="EMBL" id="HIU51298.1"/>
    </source>
</evidence>
<comment type="caution">
    <text evidence="2">The sequence shown here is derived from an EMBL/GenBank/DDBJ whole genome shotgun (WGS) entry which is preliminary data.</text>
</comment>
<sequence>MVKFVSNQNCGRGTNMYKNEKIKRMCSFYASDIHLTTMMLPYLVTKVEKGDKIYTFLDHSIEKEIQILLSKLNLKNKTLETIKSINWKAKTEMEFSNTKEWKNIEGKEIYILVTGKQKNIQEINQKIEKLIENDQNLKVNIINFFDINDINNDIKEILKNHDKVLNTSGEKEIEDNHLWVI</sequence>
<accession>A0A9D1M001</accession>
<name>A0A9D1M001_9FIRM</name>
<protein>
    <submittedName>
        <fullName evidence="2">Uncharacterized protein</fullName>
    </submittedName>
</protein>
<keyword evidence="1" id="KW-0175">Coiled coil</keyword>
<organism evidence="2 3">
    <name type="scientific">Candidatus Merdicola faecigallinarum</name>
    <dbReference type="NCBI Taxonomy" id="2840862"/>
    <lineage>
        <taxon>Bacteria</taxon>
        <taxon>Bacillati</taxon>
        <taxon>Bacillota</taxon>
        <taxon>Clostridia</taxon>
        <taxon>Candidatus Merdicola</taxon>
    </lineage>
</organism>
<gene>
    <name evidence="2" type="ORF">IAB70_01535</name>
</gene>
<dbReference type="EMBL" id="DVNH01000014">
    <property type="protein sequence ID" value="HIU51298.1"/>
    <property type="molecule type" value="Genomic_DNA"/>
</dbReference>
<reference evidence="2" key="2">
    <citation type="journal article" date="2021" name="PeerJ">
        <title>Extensive microbial diversity within the chicken gut microbiome revealed by metagenomics and culture.</title>
        <authorList>
            <person name="Gilroy R."/>
            <person name="Ravi A."/>
            <person name="Getino M."/>
            <person name="Pursley I."/>
            <person name="Horton D.L."/>
            <person name="Alikhan N.F."/>
            <person name="Baker D."/>
            <person name="Gharbi K."/>
            <person name="Hall N."/>
            <person name="Watson M."/>
            <person name="Adriaenssens E.M."/>
            <person name="Foster-Nyarko E."/>
            <person name="Jarju S."/>
            <person name="Secka A."/>
            <person name="Antonio M."/>
            <person name="Oren A."/>
            <person name="Chaudhuri R.R."/>
            <person name="La Ragione R."/>
            <person name="Hildebrand F."/>
            <person name="Pallen M.J."/>
        </authorList>
    </citation>
    <scope>NUCLEOTIDE SEQUENCE</scope>
    <source>
        <strain evidence="2">CHK195-15760</strain>
    </source>
</reference>